<feature type="transmembrane region" description="Helical" evidence="9">
    <location>
        <begin position="520"/>
        <end position="539"/>
    </location>
</feature>
<dbReference type="Proteomes" id="UP000694867">
    <property type="component" value="Unplaced"/>
</dbReference>
<dbReference type="PANTHER" id="PTHR12266:SF0">
    <property type="entry name" value="MITOCHONDRIAL SODIUM_CALCIUM EXCHANGER PROTEIN"/>
    <property type="match status" value="1"/>
</dbReference>
<dbReference type="GO" id="GO:0006874">
    <property type="term" value="P:intracellular calcium ion homeostasis"/>
    <property type="evidence" value="ECO:0007669"/>
    <property type="project" value="TreeGrafter"/>
</dbReference>
<dbReference type="PANTHER" id="PTHR12266">
    <property type="entry name" value="NA+/CA2+ K+ INDEPENDENT EXCHANGER"/>
    <property type="match status" value="1"/>
</dbReference>
<organism evidence="11 12">
    <name type="scientific">Galendromus occidentalis</name>
    <name type="common">western predatory mite</name>
    <dbReference type="NCBI Taxonomy" id="34638"/>
    <lineage>
        <taxon>Eukaryota</taxon>
        <taxon>Metazoa</taxon>
        <taxon>Ecdysozoa</taxon>
        <taxon>Arthropoda</taxon>
        <taxon>Chelicerata</taxon>
        <taxon>Arachnida</taxon>
        <taxon>Acari</taxon>
        <taxon>Parasitiformes</taxon>
        <taxon>Mesostigmata</taxon>
        <taxon>Gamasina</taxon>
        <taxon>Phytoseioidea</taxon>
        <taxon>Phytoseiidae</taxon>
        <taxon>Typhlodrominae</taxon>
        <taxon>Galendromus</taxon>
    </lineage>
</organism>
<evidence type="ECO:0000313" key="12">
    <source>
        <dbReference type="RefSeq" id="XP_003746887.1"/>
    </source>
</evidence>
<feature type="transmembrane region" description="Helical" evidence="9">
    <location>
        <begin position="127"/>
        <end position="149"/>
    </location>
</feature>
<feature type="transmembrane region" description="Helical" evidence="9">
    <location>
        <begin position="618"/>
        <end position="638"/>
    </location>
</feature>
<dbReference type="RefSeq" id="XP_003746887.1">
    <property type="nucleotide sequence ID" value="XM_003746839.2"/>
</dbReference>
<feature type="compositionally biased region" description="Low complexity" evidence="8">
    <location>
        <begin position="290"/>
        <end position="304"/>
    </location>
</feature>
<dbReference type="InterPro" id="IPR004837">
    <property type="entry name" value="NaCa_Exmemb"/>
</dbReference>
<name>A0AAJ6W081_9ACAR</name>
<dbReference type="Pfam" id="PF01699">
    <property type="entry name" value="Na_Ca_ex"/>
    <property type="match status" value="2"/>
</dbReference>
<dbReference type="Gene3D" id="1.20.1420.30">
    <property type="entry name" value="NCX, central ion-binding region"/>
    <property type="match status" value="2"/>
</dbReference>
<dbReference type="GO" id="GO:0005432">
    <property type="term" value="F:calcium:sodium antiporter activity"/>
    <property type="evidence" value="ECO:0007669"/>
    <property type="project" value="TreeGrafter"/>
</dbReference>
<gene>
    <name evidence="12" type="primary">LOC100908284</name>
</gene>
<dbReference type="KEGG" id="goe:100908284"/>
<feature type="compositionally biased region" description="Polar residues" evidence="8">
    <location>
        <begin position="305"/>
        <end position="335"/>
    </location>
</feature>
<proteinExistence type="predicted"/>
<keyword evidence="7 9" id="KW-0472">Membrane</keyword>
<dbReference type="InterPro" id="IPR044880">
    <property type="entry name" value="NCX_ion-bd_dom_sf"/>
</dbReference>
<keyword evidence="4" id="KW-0106">Calcium</keyword>
<keyword evidence="11" id="KW-1185">Reference proteome</keyword>
<keyword evidence="3" id="KW-0050">Antiport</keyword>
<keyword evidence="4" id="KW-0109">Calcium transport</keyword>
<feature type="transmembrane region" description="Helical" evidence="9">
    <location>
        <begin position="99"/>
        <end position="121"/>
    </location>
</feature>
<comment type="subcellular location">
    <subcellularLocation>
        <location evidence="1">Membrane</location>
        <topology evidence="1">Multi-pass membrane protein</topology>
    </subcellularLocation>
</comment>
<protein>
    <submittedName>
        <fullName evidence="12">Mitochondrial sodium/calcium exchanger protein</fullName>
    </submittedName>
</protein>
<dbReference type="GeneID" id="100908284"/>
<feature type="transmembrane region" description="Helical" evidence="9">
    <location>
        <begin position="187"/>
        <end position="210"/>
    </location>
</feature>
<evidence type="ECO:0000259" key="10">
    <source>
        <dbReference type="Pfam" id="PF01699"/>
    </source>
</evidence>
<accession>A0AAJ6W081</accession>
<reference evidence="12" key="1">
    <citation type="submission" date="2025-08" db="UniProtKB">
        <authorList>
            <consortium name="RefSeq"/>
        </authorList>
    </citation>
    <scope>IDENTIFICATION</scope>
</reference>
<keyword evidence="6 9" id="KW-1133">Transmembrane helix</keyword>
<evidence type="ECO:0000256" key="4">
    <source>
        <dbReference type="ARBA" id="ARBA00022568"/>
    </source>
</evidence>
<dbReference type="InterPro" id="IPR051359">
    <property type="entry name" value="CaCA_antiporter"/>
</dbReference>
<dbReference type="AlphaFoldDB" id="A0AAJ6W081"/>
<evidence type="ECO:0000256" key="2">
    <source>
        <dbReference type="ARBA" id="ARBA00022448"/>
    </source>
</evidence>
<keyword evidence="4" id="KW-0406">Ion transport</keyword>
<evidence type="ECO:0000256" key="1">
    <source>
        <dbReference type="ARBA" id="ARBA00004141"/>
    </source>
</evidence>
<evidence type="ECO:0000256" key="3">
    <source>
        <dbReference type="ARBA" id="ARBA00022449"/>
    </source>
</evidence>
<feature type="transmembrane region" description="Helical" evidence="9">
    <location>
        <begin position="589"/>
        <end position="606"/>
    </location>
</feature>
<evidence type="ECO:0000313" key="11">
    <source>
        <dbReference type="Proteomes" id="UP000694867"/>
    </source>
</evidence>
<evidence type="ECO:0000256" key="9">
    <source>
        <dbReference type="SAM" id="Phobius"/>
    </source>
</evidence>
<evidence type="ECO:0000256" key="7">
    <source>
        <dbReference type="ARBA" id="ARBA00023136"/>
    </source>
</evidence>
<feature type="domain" description="Sodium/calcium exchanger membrane region" evidence="10">
    <location>
        <begin position="64"/>
        <end position="204"/>
    </location>
</feature>
<dbReference type="GO" id="GO:0016020">
    <property type="term" value="C:membrane"/>
    <property type="evidence" value="ECO:0007669"/>
    <property type="project" value="UniProtKB-SubCell"/>
</dbReference>
<sequence>MDLVHTDHEDIPCEEVHNVDWAQQCEFIINNTECHSDENFIAYSTFVYCTFGSGTVIPPLVILAVGLILLFIALGVTADDFLTPSLISISKTLRLSQNIAGVTLLAFGNGAPDIISSIAGVGQARPALVVGELLGAGTFVTCVVVGSICLTQNFKIMERPFLRDIIFYIGATYWAFCVFYKQKITLFTSIGFIVVYLVYIVVVVVSSIIYQRHKAKLLEKEQRGTSQEAFTDLRRQINSISNTLDFIDGLPKSVEVVEGAEMPDDPEFVGLVLRRSSFRNYVRRRKTTLSGNRSRSNSRASGRSTPGNSRVNSRANSRANSRTNSISSTCRSRANSVLRRPSEPKPNQLTPNYGFDNPVFTVTAATPTATPRTEFKFPTNGDLSHSFSGEFAEKRTLDIDRSLSNGTRGTQNMDYPEDPDALDGGAEEEKVVELQPFEEFLTQISPIDAEDWEGMSWFWRGFTLVKAPLYIILALTTPVKDNDNHKNNWCRLLNVLHCVTSPLALCFVSQTYASTVGDELPVPALVFIGGLCLAALVFFTSKHEEPPVYHSVYAFVGFVVSVSWVYVVANEVVSLLKTFGIVLKLTDAFLGMTVLAWGNSIGDFIANLSVARQGYPRMAISACFGGPLLNLLLGFGLPYTYKLLSESDESYISLEYKWIIGLLYATVCQSLVSTMVVLFILGFESRKEFGFYLILLYVVFFLVTVVVEITGSTPAA</sequence>
<evidence type="ECO:0000256" key="5">
    <source>
        <dbReference type="ARBA" id="ARBA00022692"/>
    </source>
</evidence>
<feature type="transmembrane region" description="Helical" evidence="9">
    <location>
        <begin position="658"/>
        <end position="682"/>
    </location>
</feature>
<feature type="transmembrane region" description="Helical" evidence="9">
    <location>
        <begin position="689"/>
        <end position="707"/>
    </location>
</feature>
<evidence type="ECO:0000256" key="8">
    <source>
        <dbReference type="SAM" id="MobiDB-lite"/>
    </source>
</evidence>
<evidence type="ECO:0000256" key="6">
    <source>
        <dbReference type="ARBA" id="ARBA00022989"/>
    </source>
</evidence>
<feature type="transmembrane region" description="Helical" evidence="9">
    <location>
        <begin position="551"/>
        <end position="569"/>
    </location>
</feature>
<feature type="region of interest" description="Disordered" evidence="8">
    <location>
        <begin position="284"/>
        <end position="356"/>
    </location>
</feature>
<feature type="transmembrane region" description="Helical" evidence="9">
    <location>
        <begin position="161"/>
        <end position="181"/>
    </location>
</feature>
<keyword evidence="5 9" id="KW-0812">Transmembrane</keyword>
<feature type="transmembrane region" description="Helical" evidence="9">
    <location>
        <begin position="56"/>
        <end position="78"/>
    </location>
</feature>
<feature type="domain" description="Sodium/calcium exchanger membrane region" evidence="10">
    <location>
        <begin position="554"/>
        <end position="704"/>
    </location>
</feature>
<keyword evidence="2" id="KW-0813">Transport</keyword>